<organism evidence="1">
    <name type="scientific">Nocardia globerula</name>
    <dbReference type="NCBI Taxonomy" id="1818"/>
    <lineage>
        <taxon>Bacteria</taxon>
        <taxon>Bacillati</taxon>
        <taxon>Actinomycetota</taxon>
        <taxon>Actinomycetes</taxon>
        <taxon>Mycobacteriales</taxon>
        <taxon>Nocardiaceae</taxon>
        <taxon>Nocardia</taxon>
    </lineage>
</organism>
<accession>A0A652YVY8</accession>
<sequence>MAVLSAERIKITTTKSPLWCSVIIVVLALGFAAIMGTVAKSALTSDAQGAPELDAALATAGISGFGIMVLMIMAALAITSEYRFGTIRTTFQAVPNRASVLAAKAGLIGGFGAVLTFVLAFGAYAMAKVLAGADASVGLTLSSSSDWRAMYGIPIYAFFCVVLAVGVGAIIRQSAGAIALLLLWPLLIESLFSLFGSFGEKIMPFLPFNNANHFLSPEMTTGDFHWGPWGSLIYFAVFVLVIFGISIVLVNRRDA</sequence>
<protein>
    <submittedName>
        <fullName evidence="1">ABC-2 type transport system permease protein</fullName>
    </submittedName>
</protein>
<dbReference type="AlphaFoldDB" id="A0A652YVY8"/>
<reference evidence="1" key="1">
    <citation type="submission" date="2019-07" db="EMBL/GenBank/DDBJ databases">
        <title>Genomic Encyclopedia of Type Strains, Phase IV (KMG-IV): sequencing the most valuable type-strain genomes for metagenomic binning, comparative biology and taxonomic classification.</title>
        <authorList>
            <person name="Goeker M."/>
        </authorList>
    </citation>
    <scope>NUCLEOTIDE SEQUENCE</scope>
    <source>
        <strain evidence="1">DSM 44596</strain>
    </source>
</reference>
<name>A0A652YVY8_NOCGL</name>
<comment type="caution">
    <text evidence="1">The sequence shown here is derived from an EMBL/GenBank/DDBJ whole genome shotgun (WGS) entry which is preliminary data.</text>
</comment>
<proteinExistence type="predicted"/>
<gene>
    <name evidence="1" type="ORF">FNL38_101229</name>
</gene>
<evidence type="ECO:0000313" key="1">
    <source>
        <dbReference type="EMBL" id="TYQ07863.1"/>
    </source>
</evidence>
<dbReference type="EMBL" id="VNIQ01000001">
    <property type="protein sequence ID" value="TYQ07863.1"/>
    <property type="molecule type" value="Genomic_DNA"/>
</dbReference>